<dbReference type="PROSITE" id="PS50146">
    <property type="entry name" value="DAGK"/>
    <property type="match status" value="1"/>
</dbReference>
<keyword evidence="2" id="KW-0547">Nucleotide-binding</keyword>
<organism evidence="5">
    <name type="scientific">Thermomicrobium roseum</name>
    <dbReference type="NCBI Taxonomy" id="500"/>
    <lineage>
        <taxon>Bacteria</taxon>
        <taxon>Pseudomonadati</taxon>
        <taxon>Thermomicrobiota</taxon>
        <taxon>Thermomicrobia</taxon>
        <taxon>Thermomicrobiales</taxon>
        <taxon>Thermomicrobiaceae</taxon>
        <taxon>Thermomicrobium</taxon>
    </lineage>
</organism>
<dbReference type="AlphaFoldDB" id="A0A7C1JYD1"/>
<dbReference type="GO" id="GO:0016301">
    <property type="term" value="F:kinase activity"/>
    <property type="evidence" value="ECO:0007669"/>
    <property type="project" value="UniProtKB-KW"/>
</dbReference>
<keyword evidence="1" id="KW-0808">Transferase</keyword>
<name>A0A7C1JYD1_THERO</name>
<dbReference type="Pfam" id="PF00781">
    <property type="entry name" value="DAGK_cat"/>
    <property type="match status" value="1"/>
</dbReference>
<reference evidence="5" key="1">
    <citation type="journal article" date="2020" name="mSystems">
        <title>Genome- and Community-Level Interaction Insights into Carbon Utilization and Element Cycling Functions of Hydrothermarchaeota in Hydrothermal Sediment.</title>
        <authorList>
            <person name="Zhou Z."/>
            <person name="Liu Y."/>
            <person name="Xu W."/>
            <person name="Pan J."/>
            <person name="Luo Z.H."/>
            <person name="Li M."/>
        </authorList>
    </citation>
    <scope>NUCLEOTIDE SEQUENCE [LARGE SCALE GENOMIC DNA]</scope>
    <source>
        <strain evidence="5">SpSt-222</strain>
    </source>
</reference>
<dbReference type="Gene3D" id="2.60.200.40">
    <property type="match status" value="1"/>
</dbReference>
<evidence type="ECO:0000256" key="4">
    <source>
        <dbReference type="ARBA" id="ARBA00022840"/>
    </source>
</evidence>
<protein>
    <submittedName>
        <fullName evidence="5">Uncharacterized protein</fullName>
    </submittedName>
</protein>
<dbReference type="InterPro" id="IPR045540">
    <property type="entry name" value="YegS/DAGK_C"/>
</dbReference>
<dbReference type="GO" id="GO:0005524">
    <property type="term" value="F:ATP binding"/>
    <property type="evidence" value="ECO:0007669"/>
    <property type="project" value="UniProtKB-KW"/>
</dbReference>
<dbReference type="PANTHER" id="PTHR12358">
    <property type="entry name" value="SPHINGOSINE KINASE"/>
    <property type="match status" value="1"/>
</dbReference>
<dbReference type="InterPro" id="IPR016064">
    <property type="entry name" value="NAD/diacylglycerol_kinase_sf"/>
</dbReference>
<comment type="caution">
    <text evidence="5">The sequence shown here is derived from an EMBL/GenBank/DDBJ whole genome shotgun (WGS) entry which is preliminary data.</text>
</comment>
<gene>
    <name evidence="5" type="ORF">ENP47_02805</name>
</gene>
<evidence type="ECO:0000256" key="2">
    <source>
        <dbReference type="ARBA" id="ARBA00022741"/>
    </source>
</evidence>
<dbReference type="Pfam" id="PF19279">
    <property type="entry name" value="YegS_C"/>
    <property type="match status" value="1"/>
</dbReference>
<dbReference type="InterPro" id="IPR050187">
    <property type="entry name" value="Lipid_Phosphate_FormReg"/>
</dbReference>
<accession>A0A7C1JYD1</accession>
<dbReference type="InterPro" id="IPR017438">
    <property type="entry name" value="ATP-NAD_kinase_N"/>
</dbReference>
<keyword evidence="4" id="KW-0067">ATP-binding</keyword>
<dbReference type="Gene3D" id="3.40.50.10330">
    <property type="entry name" value="Probable inorganic polyphosphate/atp-NAD kinase, domain 1"/>
    <property type="match status" value="1"/>
</dbReference>
<dbReference type="SUPFAM" id="SSF111331">
    <property type="entry name" value="NAD kinase/diacylglycerol kinase-like"/>
    <property type="match status" value="1"/>
</dbReference>
<keyword evidence="3" id="KW-0418">Kinase</keyword>
<proteinExistence type="predicted"/>
<dbReference type="EMBL" id="DSJL01000007">
    <property type="protein sequence ID" value="HEF64526.1"/>
    <property type="molecule type" value="Genomic_DNA"/>
</dbReference>
<dbReference type="InterPro" id="IPR001206">
    <property type="entry name" value="Diacylglycerol_kinase_cat_dom"/>
</dbReference>
<evidence type="ECO:0000256" key="3">
    <source>
        <dbReference type="ARBA" id="ARBA00022777"/>
    </source>
</evidence>
<evidence type="ECO:0000256" key="1">
    <source>
        <dbReference type="ARBA" id="ARBA00022679"/>
    </source>
</evidence>
<dbReference type="PANTHER" id="PTHR12358:SF54">
    <property type="entry name" value="SPHINGOSINE KINASE RELATED PROTEIN"/>
    <property type="match status" value="1"/>
</dbReference>
<sequence>MKAHPTLALVVNAGAGRVRPAIVERVTRTLERRFRVEVHVGSEPEEIGLLARAAAQVAEIVVAFGGDGTASRVAASVIGSPAFFSVLPGGSTNHVARLLGLPGEPVRAAQALAGPVRYRRLDVGRVTSDRILLFLGGMGIDAQIVADASPNVKRFFAWRSYLLPGLRHLGDGPWPFVVEIDGESREIVARTVLVANGSFLVHPHFQLAPDIDPSDGYLDVLCLRPPNMAGWAELFSWAALGRLWRSRFVEHWRGRRVSIRSRVPAPVEVDGDRCANAEELTVVVEPKALTAVVPAFSRGIGEA</sequence>
<evidence type="ECO:0000313" key="5">
    <source>
        <dbReference type="EMBL" id="HEF64526.1"/>
    </source>
</evidence>